<organism evidence="3 4">
    <name type="scientific">Diversispora epigaea</name>
    <dbReference type="NCBI Taxonomy" id="1348612"/>
    <lineage>
        <taxon>Eukaryota</taxon>
        <taxon>Fungi</taxon>
        <taxon>Fungi incertae sedis</taxon>
        <taxon>Mucoromycota</taxon>
        <taxon>Glomeromycotina</taxon>
        <taxon>Glomeromycetes</taxon>
        <taxon>Diversisporales</taxon>
        <taxon>Diversisporaceae</taxon>
        <taxon>Diversispora</taxon>
    </lineage>
</organism>
<dbReference type="AlphaFoldDB" id="A0A397JJV0"/>
<protein>
    <recommendedName>
        <fullName evidence="5">Thioesterase domain-containing protein</fullName>
    </recommendedName>
</protein>
<dbReference type="SUPFAM" id="SSF54637">
    <property type="entry name" value="Thioesterase/thiol ester dehydrase-isomerase"/>
    <property type="match status" value="1"/>
</dbReference>
<comment type="similarity">
    <text evidence="1">Belongs to the lcsJ thioesterase family.</text>
</comment>
<dbReference type="OrthoDB" id="265761at2759"/>
<dbReference type="Proteomes" id="UP000266861">
    <property type="component" value="Unassembled WGS sequence"/>
</dbReference>
<dbReference type="PANTHER" id="PTHR12475">
    <property type="match status" value="1"/>
</dbReference>
<evidence type="ECO:0000313" key="4">
    <source>
        <dbReference type="Proteomes" id="UP000266861"/>
    </source>
</evidence>
<keyword evidence="4" id="KW-1185">Reference proteome</keyword>
<accession>A0A397JJV0</accession>
<dbReference type="EMBL" id="PQFF01000019">
    <property type="protein sequence ID" value="RHZ88639.1"/>
    <property type="molecule type" value="Genomic_DNA"/>
</dbReference>
<sequence>MAFPSIPPIPSIPSIPKSISKPIKYFIFGIFILNIKSLPLVYNLRYLPMISKLQIKKYTNYKKKNKDLFKAFERSHFVFVDDLDTNFHLNNGSYNKHMDWARAEFVMLQFPEASVKPNFSLAISGVSMYFKKEIPRFSTFKIQTKILTWNGKWIFLIHRFITESKNNSDNTNDNKNINVHAVGITKLVFKEKNGKTVIPEQFFDENGFKCETEESKIKREEIRKKGWKFIEGLLEFEKLIDYCEDKDRDEDDYLENEKVISKL</sequence>
<reference evidence="3 4" key="1">
    <citation type="submission" date="2018-08" db="EMBL/GenBank/DDBJ databases">
        <title>Genome and evolution of the arbuscular mycorrhizal fungus Diversispora epigaea (formerly Glomus versiforme) and its bacterial endosymbionts.</title>
        <authorList>
            <person name="Sun X."/>
            <person name="Fei Z."/>
            <person name="Harrison M."/>
        </authorList>
    </citation>
    <scope>NUCLEOTIDE SEQUENCE [LARGE SCALE GENOMIC DNA]</scope>
    <source>
        <strain evidence="3 4">IT104</strain>
    </source>
</reference>
<dbReference type="PANTHER" id="PTHR12475:SF4">
    <property type="entry name" value="PROTEIN THEM6"/>
    <property type="match status" value="1"/>
</dbReference>
<keyword evidence="2" id="KW-1133">Transmembrane helix</keyword>
<dbReference type="Pfam" id="PF13279">
    <property type="entry name" value="4HBT_2"/>
    <property type="match status" value="1"/>
</dbReference>
<name>A0A397JJV0_9GLOM</name>
<evidence type="ECO:0000256" key="2">
    <source>
        <dbReference type="SAM" id="Phobius"/>
    </source>
</evidence>
<dbReference type="CDD" id="cd00586">
    <property type="entry name" value="4HBT"/>
    <property type="match status" value="1"/>
</dbReference>
<proteinExistence type="inferred from homology"/>
<feature type="transmembrane region" description="Helical" evidence="2">
    <location>
        <begin position="25"/>
        <end position="47"/>
    </location>
</feature>
<dbReference type="Gene3D" id="3.10.129.10">
    <property type="entry name" value="Hotdog Thioesterase"/>
    <property type="match status" value="1"/>
</dbReference>
<gene>
    <name evidence="3" type="ORF">Glove_21g249</name>
</gene>
<keyword evidence="2" id="KW-0812">Transmembrane</keyword>
<evidence type="ECO:0008006" key="5">
    <source>
        <dbReference type="Google" id="ProtNLM"/>
    </source>
</evidence>
<keyword evidence="2" id="KW-0472">Membrane</keyword>
<dbReference type="InterPro" id="IPR051490">
    <property type="entry name" value="THEM6_lcsJ_thioesterase"/>
</dbReference>
<dbReference type="InterPro" id="IPR029069">
    <property type="entry name" value="HotDog_dom_sf"/>
</dbReference>
<evidence type="ECO:0000256" key="1">
    <source>
        <dbReference type="ARBA" id="ARBA00038476"/>
    </source>
</evidence>
<evidence type="ECO:0000313" key="3">
    <source>
        <dbReference type="EMBL" id="RHZ88639.1"/>
    </source>
</evidence>
<comment type="caution">
    <text evidence="3">The sequence shown here is derived from an EMBL/GenBank/DDBJ whole genome shotgun (WGS) entry which is preliminary data.</text>
</comment>